<dbReference type="Proteomes" id="UP000064967">
    <property type="component" value="Chromosome"/>
</dbReference>
<dbReference type="PROSITE" id="PS51257">
    <property type="entry name" value="PROKAR_LIPOPROTEIN"/>
    <property type="match status" value="1"/>
</dbReference>
<feature type="signal peptide" evidence="1">
    <location>
        <begin position="1"/>
        <end position="24"/>
    </location>
</feature>
<reference evidence="2 3" key="1">
    <citation type="submission" date="2015-08" db="EMBL/GenBank/DDBJ databases">
        <authorList>
            <person name="Babu N.S."/>
            <person name="Beckwith C.J."/>
            <person name="Beseler K.G."/>
            <person name="Brison A."/>
            <person name="Carone J.V."/>
            <person name="Caskin T.P."/>
            <person name="Diamond M."/>
            <person name="Durham M.E."/>
            <person name="Foxe J.M."/>
            <person name="Go M."/>
            <person name="Henderson B.A."/>
            <person name="Jones I.B."/>
            <person name="McGettigan J.A."/>
            <person name="Micheletti S.J."/>
            <person name="Nasrallah M.E."/>
            <person name="Ortiz D."/>
            <person name="Piller C.R."/>
            <person name="Privatt S.R."/>
            <person name="Schneider S.L."/>
            <person name="Sharp S."/>
            <person name="Smith T.C."/>
            <person name="Stanton J.D."/>
            <person name="Ullery H.E."/>
            <person name="Wilson R.J."/>
            <person name="Serrano M.G."/>
            <person name="Buck G."/>
            <person name="Lee V."/>
            <person name="Wang Y."/>
            <person name="Carvalho R."/>
            <person name="Voegtly L."/>
            <person name="Shi R."/>
            <person name="Duckworth R."/>
            <person name="Johnson A."/>
            <person name="Loviza R."/>
            <person name="Walstead R."/>
            <person name="Shah Z."/>
            <person name="Kiflezghi M."/>
            <person name="Wade K."/>
            <person name="Ball S.L."/>
            <person name="Bradley K.W."/>
            <person name="Asai D.J."/>
            <person name="Bowman C.A."/>
            <person name="Russell D.A."/>
            <person name="Pope W.H."/>
            <person name="Jacobs-Sera D."/>
            <person name="Hendrix R.W."/>
            <person name="Hatfull G.F."/>
        </authorList>
    </citation>
    <scope>NUCLEOTIDE SEQUENCE [LARGE SCALE GENOMIC DNA]</scope>
    <source>
        <strain evidence="2 3">DSM 27648</strain>
    </source>
</reference>
<evidence type="ECO:0000313" key="3">
    <source>
        <dbReference type="Proteomes" id="UP000064967"/>
    </source>
</evidence>
<evidence type="ECO:0000256" key="1">
    <source>
        <dbReference type="SAM" id="SignalP"/>
    </source>
</evidence>
<dbReference type="EMBL" id="CP012333">
    <property type="protein sequence ID" value="AKU95392.1"/>
    <property type="molecule type" value="Genomic_DNA"/>
</dbReference>
<sequence>MLTGTRAFTLGVVALGALVAAAGAGCGSDSGDDASDPSCVSTREYFTSQVYGKAMQTCAGCHTPGGAADARGAKFKIYRDTYPDFVTANIESIRDYAKLEIDGKPVLLRKPLGEREHGGGAVLTEDSDDYKILSKFVNDLRSGNDKTCDGDGQLGVQYLDNRTTARKAAITLAGRFPTDEEFAQAGSDEGLDQFILKLTNEDLFYDRLREIWNDALLTERGLDAGNGATFFNAPELYDDRYPGYSSVNRDWTSRSITQEPMRLIEYIVRNNLPFSDVVAGSYVVANPYLAKLYGIPHDKPVAPENFLEWKRIDFSPVQNRQDNANSPMETTARPVAGLLSTPAFLNRWETTPTNKGRKRSRIVLKNFLATDILKFAQRPVDSTALTSVQNPTANSPMCSVCHTVVDPIAGGFRGFNENNMSRFDAADKWHDDMLPPGINSVQMPPQSYGSALMWLGAQIPRDPRFGISIAQVMYKGIIGDDPLAFPEDKDAPEYQDRVRAYNIQNDWFVKVGAEFAASNFDLRKLVVNIVRSAYFRAVSGDSTKDGLHQGLGQGRLLTPEMLGRKFRATTGLYFFLNAAAVKDEQRSRDGYLRSDFISDNDWRLVYGGIDSGDTTKRIETMSPIMVATSQYAASIVACRVTAYDFTKVAADRRLFKNVELNTMPFTPRANADAPLGAVPDAEAKIRENIKQLYFRLLGETVETDSAQVTGVYNLFVDVWKDLEDTDLKGGGKNKGLPNYRCVAQDDWDKGVTFAPDNNGNLQASFPKLADRPDKTPYQPGMKLDRDDNFTIRSWQAVLTYMLMDYRYTHE</sequence>
<proteinExistence type="predicted"/>
<protein>
    <recommendedName>
        <fullName evidence="4">Cellulose-binding domain protein</fullName>
    </recommendedName>
</protein>
<dbReference type="KEGG" id="llu:AKJ09_02056"/>
<dbReference type="AlphaFoldDB" id="A0A0K1PPF3"/>
<organism evidence="2 3">
    <name type="scientific">Labilithrix luteola</name>
    <dbReference type="NCBI Taxonomy" id="1391654"/>
    <lineage>
        <taxon>Bacteria</taxon>
        <taxon>Pseudomonadati</taxon>
        <taxon>Myxococcota</taxon>
        <taxon>Polyangia</taxon>
        <taxon>Polyangiales</taxon>
        <taxon>Labilitrichaceae</taxon>
        <taxon>Labilithrix</taxon>
    </lineage>
</organism>
<keyword evidence="1" id="KW-0732">Signal</keyword>
<evidence type="ECO:0000313" key="2">
    <source>
        <dbReference type="EMBL" id="AKU95392.1"/>
    </source>
</evidence>
<name>A0A0K1PPF3_9BACT</name>
<keyword evidence="3" id="KW-1185">Reference proteome</keyword>
<dbReference type="STRING" id="1391654.AKJ09_02056"/>
<accession>A0A0K1PPF3</accession>
<evidence type="ECO:0008006" key="4">
    <source>
        <dbReference type="Google" id="ProtNLM"/>
    </source>
</evidence>
<gene>
    <name evidence="2" type="ORF">AKJ09_02056</name>
</gene>
<feature type="chain" id="PRO_5005465792" description="Cellulose-binding domain protein" evidence="1">
    <location>
        <begin position="25"/>
        <end position="810"/>
    </location>
</feature>